<feature type="transmembrane region" description="Helical" evidence="5">
    <location>
        <begin position="56"/>
        <end position="77"/>
    </location>
</feature>
<name>A0A2G9YJN2_9BACT</name>
<keyword evidence="2 5" id="KW-0812">Transmembrane</keyword>
<evidence type="ECO:0000313" key="8">
    <source>
        <dbReference type="Proteomes" id="UP000231292"/>
    </source>
</evidence>
<reference evidence="7 8" key="1">
    <citation type="submission" date="2017-09" db="EMBL/GenBank/DDBJ databases">
        <title>Depth-based differentiation of microbial function through sediment-hosted aquifers and enrichment of novel symbionts in the deep terrestrial subsurface.</title>
        <authorList>
            <person name="Probst A.J."/>
            <person name="Ladd B."/>
            <person name="Jarett J.K."/>
            <person name="Geller-Mcgrath D.E."/>
            <person name="Sieber C.M."/>
            <person name="Emerson J.B."/>
            <person name="Anantharaman K."/>
            <person name="Thomas B.C."/>
            <person name="Malmstrom R."/>
            <person name="Stieglmeier M."/>
            <person name="Klingl A."/>
            <person name="Woyke T."/>
            <person name="Ryan C.M."/>
            <person name="Banfield J.F."/>
        </authorList>
    </citation>
    <scope>NUCLEOTIDE SEQUENCE [LARGE SCALE GENOMIC DNA]</scope>
    <source>
        <strain evidence="7">CG23_combo_of_CG06-09_8_20_14_all_41_10</strain>
    </source>
</reference>
<organism evidence="7 8">
    <name type="scientific">Candidatus Sherwoodlollariibacterium unditelluris</name>
    <dbReference type="NCBI Taxonomy" id="1974757"/>
    <lineage>
        <taxon>Bacteria</taxon>
        <taxon>Pseudomonadati</taxon>
        <taxon>Candidatus Omnitrophota</taxon>
        <taxon>Candidatus Sherwoodlollariibacterium</taxon>
    </lineage>
</organism>
<protein>
    <recommendedName>
        <fullName evidence="6">O-antigen ligase-related domain-containing protein</fullName>
    </recommendedName>
</protein>
<keyword evidence="3 5" id="KW-1133">Transmembrane helix</keyword>
<evidence type="ECO:0000256" key="1">
    <source>
        <dbReference type="ARBA" id="ARBA00004141"/>
    </source>
</evidence>
<evidence type="ECO:0000259" key="6">
    <source>
        <dbReference type="Pfam" id="PF04932"/>
    </source>
</evidence>
<gene>
    <name evidence="7" type="ORF">COX41_02810</name>
</gene>
<feature type="transmembrane region" description="Helical" evidence="5">
    <location>
        <begin position="15"/>
        <end position="44"/>
    </location>
</feature>
<keyword evidence="4 5" id="KW-0472">Membrane</keyword>
<dbReference type="InterPro" id="IPR007016">
    <property type="entry name" value="O-antigen_ligase-rel_domated"/>
</dbReference>
<feature type="transmembrane region" description="Helical" evidence="5">
    <location>
        <begin position="360"/>
        <end position="382"/>
    </location>
</feature>
<feature type="domain" description="O-antigen ligase-related" evidence="6">
    <location>
        <begin position="210"/>
        <end position="340"/>
    </location>
</feature>
<sequence>MKLRILRFLDAAVEYAIYGVIFFIPISIALIGIFAGIAIVFFVIKKILSPDFTSLKANNVLFLFLFLFFAFMDLSLLNSGPLVAKSLKVLLIKWGRFPLFLWAIIDTFQDTRRVVKVVCVFLFSATLVGLTVFTQKFFGFEFLRSRVSWGYSSPSIGPFKNPNGLAAYLTCVVPIVLSFGLWDGFGYLKPNHGLVAKWKKVVVKLFLLLITAILIMSSFWTLCRGGWLGLIAGLIFVILVTNYHRIKKVFWPLFWSSYLFFAPLIGLALFFYHNRRDSYRFTLFHGAWGMIKEHPLLGKGIGTFMDYCALYTNNPGVYYAHNCFLQIWAESGIFSLLCFLLFVGYVFYRSIKVSLRMPKSLNFFLLTGLTAGLLGFLVHSFFEVHLYSFQLSFLFWVVLGLTVALSFSLDQG</sequence>
<proteinExistence type="predicted"/>
<comment type="caution">
    <text evidence="7">The sequence shown here is derived from an EMBL/GenBank/DDBJ whole genome shotgun (WGS) entry which is preliminary data.</text>
</comment>
<dbReference type="Pfam" id="PF04932">
    <property type="entry name" value="Wzy_C"/>
    <property type="match status" value="1"/>
</dbReference>
<dbReference type="InterPro" id="IPR051533">
    <property type="entry name" value="WaaL-like"/>
</dbReference>
<dbReference type="GO" id="GO:0016020">
    <property type="term" value="C:membrane"/>
    <property type="evidence" value="ECO:0007669"/>
    <property type="project" value="UniProtKB-SubCell"/>
</dbReference>
<evidence type="ECO:0000256" key="3">
    <source>
        <dbReference type="ARBA" id="ARBA00022989"/>
    </source>
</evidence>
<feature type="transmembrane region" description="Helical" evidence="5">
    <location>
        <begin position="388"/>
        <end position="409"/>
    </location>
</feature>
<dbReference type="Proteomes" id="UP000231292">
    <property type="component" value="Unassembled WGS sequence"/>
</dbReference>
<evidence type="ECO:0000256" key="2">
    <source>
        <dbReference type="ARBA" id="ARBA00022692"/>
    </source>
</evidence>
<dbReference type="PANTHER" id="PTHR37422:SF13">
    <property type="entry name" value="LIPOPOLYSACCHARIDE BIOSYNTHESIS PROTEIN PA4999-RELATED"/>
    <property type="match status" value="1"/>
</dbReference>
<feature type="transmembrane region" description="Helical" evidence="5">
    <location>
        <begin position="226"/>
        <end position="243"/>
    </location>
</feature>
<evidence type="ECO:0000313" key="7">
    <source>
        <dbReference type="EMBL" id="PIP19435.1"/>
    </source>
</evidence>
<dbReference type="AlphaFoldDB" id="A0A2G9YJN2"/>
<accession>A0A2G9YJN2</accession>
<evidence type="ECO:0000256" key="5">
    <source>
        <dbReference type="SAM" id="Phobius"/>
    </source>
</evidence>
<dbReference type="EMBL" id="PCRK01000064">
    <property type="protein sequence ID" value="PIP19435.1"/>
    <property type="molecule type" value="Genomic_DNA"/>
</dbReference>
<comment type="subcellular location">
    <subcellularLocation>
        <location evidence="1">Membrane</location>
        <topology evidence="1">Multi-pass membrane protein</topology>
    </subcellularLocation>
</comment>
<feature type="transmembrane region" description="Helical" evidence="5">
    <location>
        <begin position="327"/>
        <end position="348"/>
    </location>
</feature>
<feature type="transmembrane region" description="Helical" evidence="5">
    <location>
        <begin position="201"/>
        <end position="220"/>
    </location>
</feature>
<evidence type="ECO:0000256" key="4">
    <source>
        <dbReference type="ARBA" id="ARBA00023136"/>
    </source>
</evidence>
<dbReference type="PANTHER" id="PTHR37422">
    <property type="entry name" value="TEICHURONIC ACID BIOSYNTHESIS PROTEIN TUAE"/>
    <property type="match status" value="1"/>
</dbReference>
<feature type="transmembrane region" description="Helical" evidence="5">
    <location>
        <begin position="250"/>
        <end position="272"/>
    </location>
</feature>
<feature type="transmembrane region" description="Helical" evidence="5">
    <location>
        <begin position="117"/>
        <end position="138"/>
    </location>
</feature>
<feature type="transmembrane region" description="Helical" evidence="5">
    <location>
        <begin position="165"/>
        <end position="189"/>
    </location>
</feature>